<protein>
    <recommendedName>
        <fullName evidence="3">phospholipase D</fullName>
        <ecNumber evidence="3">3.1.4.4</ecNumber>
    </recommendedName>
</protein>
<sequence>MKVRAQNGPTILVAHRGDAKTLLAFDLASEAAQHNLAGFTIQVTPPGQPSYYLQNNLRFEQPGDHAQEPTESAFSTINAPIHKFRWIHVPGQVHQGLEPAFGTYRYAVTPRYFDGRGSLQPLDAGLTASAEIEVAPFVKGKLALGFTRGFTQSQAFVRHFGLSALIRPKNAALQFDTSQVCGANAKGETFTYAQQYAWSGFTARTLIFDLLQDVGKDESLSLDIFAYDLNEPDLVSALLDLGAKGRVRIILDDAALHHDKNGSKPEDQFAALFAARAGDERIKRGHFGRYAHDKVFILARGGVPFKVLTGSTNFSVTGLYVNSNHVLVFTDDDVAKTYAAVFEEAWTDGVHAAAFAKSAFATRPYAFEATDLPKTTITFSPHDEAEARSILDGLVTRIKAEETVADGLGNVLFAVMELDGGSENPVYDALTALHESQSVFSFGISDDPKGIALYPIGSATGVIVTGKPVNTQLPPPFNQVRNISGVGHQIHHKFVVCGFNGADPVVYCGSSNLALKGEQVNGDNLLAIRDSDVATVFAIEAIGLIDHFNFLDSTAKGPKAKANVRPPALKQQAAVSAGWFLGTSDAWAHKFFDPEDLHFKDRVLFAR</sequence>
<evidence type="ECO:0000256" key="2">
    <source>
        <dbReference type="ARBA" id="ARBA00008664"/>
    </source>
</evidence>
<evidence type="ECO:0000256" key="1">
    <source>
        <dbReference type="ARBA" id="ARBA00000798"/>
    </source>
</evidence>
<dbReference type="EC" id="3.1.4.4" evidence="3"/>
<gene>
    <name evidence="8" type="ORF">LHA26_04090</name>
</gene>
<dbReference type="Proteomes" id="UP001056937">
    <property type="component" value="Chromosome 1"/>
</dbReference>
<dbReference type="InterPro" id="IPR051406">
    <property type="entry name" value="PLD_domain"/>
</dbReference>
<comment type="catalytic activity">
    <reaction evidence="1">
        <text>a 1,2-diacyl-sn-glycero-3-phosphocholine + H2O = a 1,2-diacyl-sn-glycero-3-phosphate + choline + H(+)</text>
        <dbReference type="Rhea" id="RHEA:14445"/>
        <dbReference type="ChEBI" id="CHEBI:15354"/>
        <dbReference type="ChEBI" id="CHEBI:15377"/>
        <dbReference type="ChEBI" id="CHEBI:15378"/>
        <dbReference type="ChEBI" id="CHEBI:57643"/>
        <dbReference type="ChEBI" id="CHEBI:58608"/>
        <dbReference type="EC" id="3.1.4.4"/>
    </reaction>
</comment>
<proteinExistence type="inferred from homology"/>
<evidence type="ECO:0000256" key="3">
    <source>
        <dbReference type="ARBA" id="ARBA00012027"/>
    </source>
</evidence>
<dbReference type="EMBL" id="CP084930">
    <property type="protein sequence ID" value="USI73662.1"/>
    <property type="molecule type" value="Genomic_DNA"/>
</dbReference>
<evidence type="ECO:0000256" key="5">
    <source>
        <dbReference type="ARBA" id="ARBA00022963"/>
    </source>
</evidence>
<keyword evidence="5" id="KW-0442">Lipid degradation</keyword>
<organism evidence="8 9">
    <name type="scientific">Sphingomonas morindae</name>
    <dbReference type="NCBI Taxonomy" id="1541170"/>
    <lineage>
        <taxon>Bacteria</taxon>
        <taxon>Pseudomonadati</taxon>
        <taxon>Pseudomonadota</taxon>
        <taxon>Alphaproteobacteria</taxon>
        <taxon>Sphingomonadales</taxon>
        <taxon>Sphingomonadaceae</taxon>
        <taxon>Sphingomonas</taxon>
    </lineage>
</organism>
<evidence type="ECO:0000256" key="4">
    <source>
        <dbReference type="ARBA" id="ARBA00022801"/>
    </source>
</evidence>
<dbReference type="Gene3D" id="3.30.870.10">
    <property type="entry name" value="Endonuclease Chain A"/>
    <property type="match status" value="2"/>
</dbReference>
<feature type="domain" description="Phospholipase D-like" evidence="7">
    <location>
        <begin position="221"/>
        <end position="346"/>
    </location>
</feature>
<dbReference type="Pfam" id="PF13091">
    <property type="entry name" value="PLDc_2"/>
    <property type="match status" value="1"/>
</dbReference>
<keyword evidence="4" id="KW-0378">Hydrolase</keyword>
<evidence type="ECO:0000313" key="8">
    <source>
        <dbReference type="EMBL" id="USI73662.1"/>
    </source>
</evidence>
<keyword evidence="9" id="KW-1185">Reference proteome</keyword>
<comment type="similarity">
    <text evidence="2">Belongs to the phospholipase D family.</text>
</comment>
<name>A0ABY4X9M1_9SPHN</name>
<dbReference type="SUPFAM" id="SSF56024">
    <property type="entry name" value="Phospholipase D/nuclease"/>
    <property type="match status" value="1"/>
</dbReference>
<dbReference type="PANTHER" id="PTHR43856">
    <property type="entry name" value="CARDIOLIPIN HYDROLASE"/>
    <property type="match status" value="1"/>
</dbReference>
<dbReference type="InterPro" id="IPR025202">
    <property type="entry name" value="PLD-like_dom"/>
</dbReference>
<accession>A0ABY4X9M1</accession>
<evidence type="ECO:0000256" key="6">
    <source>
        <dbReference type="ARBA" id="ARBA00023098"/>
    </source>
</evidence>
<reference evidence="8" key="1">
    <citation type="journal article" date="2022" name="Toxins">
        <title>Genomic Analysis of Sphingopyxis sp. USTB-05 for Biodegrading Cyanobacterial Hepatotoxins.</title>
        <authorList>
            <person name="Liu C."/>
            <person name="Xu Q."/>
            <person name="Zhao Z."/>
            <person name="Zhang H."/>
            <person name="Liu X."/>
            <person name="Yin C."/>
            <person name="Liu Y."/>
            <person name="Yan H."/>
        </authorList>
    </citation>
    <scope>NUCLEOTIDE SEQUENCE</scope>
    <source>
        <strain evidence="8">NBD5</strain>
    </source>
</reference>
<dbReference type="RefSeq" id="WP_252167468.1">
    <property type="nucleotide sequence ID" value="NZ_CP084930.1"/>
</dbReference>
<evidence type="ECO:0000259" key="7">
    <source>
        <dbReference type="Pfam" id="PF13091"/>
    </source>
</evidence>
<keyword evidence="6" id="KW-0443">Lipid metabolism</keyword>
<evidence type="ECO:0000313" key="9">
    <source>
        <dbReference type="Proteomes" id="UP001056937"/>
    </source>
</evidence>
<dbReference type="PANTHER" id="PTHR43856:SF1">
    <property type="entry name" value="MITOCHONDRIAL CARDIOLIPIN HYDROLASE"/>
    <property type="match status" value="1"/>
</dbReference>